<organism evidence="1">
    <name type="scientific">Trichuris suis</name>
    <name type="common">pig whipworm</name>
    <dbReference type="NCBI Taxonomy" id="68888"/>
    <lineage>
        <taxon>Eukaryota</taxon>
        <taxon>Metazoa</taxon>
        <taxon>Ecdysozoa</taxon>
        <taxon>Nematoda</taxon>
        <taxon>Enoplea</taxon>
        <taxon>Dorylaimia</taxon>
        <taxon>Trichinellida</taxon>
        <taxon>Trichuridae</taxon>
        <taxon>Trichuris</taxon>
    </lineage>
</organism>
<sequence>MRTLKGFLPSHEEDATEEELSQLQGERVNIEGDHENEHLKSEAKAQKEMKRLTELLSIIDDAARVAEQHDLKLERAQLHWKTFRAHTRNYITRKVYPANESHRELYITPPLEVVVGVCEKITRLGRLLTEASCLSLSTKAGLVRSIATVASRPSMLMVMVLSVRLMTAWGPKYNGTSPCGLGATCKNTCVHSFRDLLINGARMLDLRATGLSRCMELLSLFAKLNGSSLASFAVRSKNCPGRRSEDP</sequence>
<accession>A0A085MXR4</accession>
<name>A0A085MXR4_9BILA</name>
<gene>
    <name evidence="1" type="ORF">M514_25820</name>
</gene>
<dbReference type="AlphaFoldDB" id="A0A085MXR4"/>
<dbReference type="Proteomes" id="UP000030758">
    <property type="component" value="Unassembled WGS sequence"/>
</dbReference>
<protein>
    <submittedName>
        <fullName evidence="1">Uncharacterized protein</fullName>
    </submittedName>
</protein>
<reference evidence="1" key="1">
    <citation type="journal article" date="2014" name="Nat. Genet.">
        <title>Genome and transcriptome of the porcine whipworm Trichuris suis.</title>
        <authorList>
            <person name="Jex A.R."/>
            <person name="Nejsum P."/>
            <person name="Schwarz E.M."/>
            <person name="Hu L."/>
            <person name="Young N.D."/>
            <person name="Hall R.S."/>
            <person name="Korhonen P.K."/>
            <person name="Liao S."/>
            <person name="Thamsborg S."/>
            <person name="Xia J."/>
            <person name="Xu P."/>
            <person name="Wang S."/>
            <person name="Scheerlinck J.P."/>
            <person name="Hofmann A."/>
            <person name="Sternberg P.W."/>
            <person name="Wang J."/>
            <person name="Gasser R.B."/>
        </authorList>
    </citation>
    <scope>NUCLEOTIDE SEQUENCE [LARGE SCALE GENOMIC DNA]</scope>
    <source>
        <strain evidence="1">DCEP-RM93F</strain>
    </source>
</reference>
<evidence type="ECO:0000313" key="1">
    <source>
        <dbReference type="EMBL" id="KFD62010.1"/>
    </source>
</evidence>
<dbReference type="EMBL" id="KL367604">
    <property type="protein sequence ID" value="KFD62010.1"/>
    <property type="molecule type" value="Genomic_DNA"/>
</dbReference>
<proteinExistence type="predicted"/>